<comment type="caution">
    <text evidence="5">The sequence shown here is derived from an EMBL/GenBank/DDBJ whole genome shotgun (WGS) entry which is preliminary data.</text>
</comment>
<reference evidence="6" key="1">
    <citation type="journal article" date="2019" name="Int. J. Syst. Evol. Microbiol.">
        <title>The Global Catalogue of Microorganisms (GCM) 10K type strain sequencing project: providing services to taxonomists for standard genome sequencing and annotation.</title>
        <authorList>
            <consortium name="The Broad Institute Genomics Platform"/>
            <consortium name="The Broad Institute Genome Sequencing Center for Infectious Disease"/>
            <person name="Wu L."/>
            <person name="Ma J."/>
        </authorList>
    </citation>
    <scope>NUCLEOTIDE SEQUENCE [LARGE SCALE GENOMIC DNA]</scope>
    <source>
        <strain evidence="6">JCM 30742</strain>
    </source>
</reference>
<dbReference type="RefSeq" id="WP_345148986.1">
    <property type="nucleotide sequence ID" value="NZ_BAABEO010000008.1"/>
</dbReference>
<dbReference type="PROSITE" id="PS00062">
    <property type="entry name" value="ALDOKETO_REDUCTASE_2"/>
    <property type="match status" value="1"/>
</dbReference>
<keyword evidence="6" id="KW-1185">Reference proteome</keyword>
<organism evidence="5 6">
    <name type="scientific">Arthrobacter ginkgonis</name>
    <dbReference type="NCBI Taxonomy" id="1630594"/>
    <lineage>
        <taxon>Bacteria</taxon>
        <taxon>Bacillati</taxon>
        <taxon>Actinomycetota</taxon>
        <taxon>Actinomycetes</taxon>
        <taxon>Micrococcales</taxon>
        <taxon>Micrococcaceae</taxon>
        <taxon>Arthrobacter</taxon>
    </lineage>
</organism>
<dbReference type="InterPro" id="IPR023210">
    <property type="entry name" value="NADP_OxRdtase_dom"/>
</dbReference>
<dbReference type="PANTHER" id="PTHR43827:SF3">
    <property type="entry name" value="NADP-DEPENDENT OXIDOREDUCTASE DOMAIN-CONTAINING PROTEIN"/>
    <property type="match status" value="1"/>
</dbReference>
<dbReference type="PIRSF" id="PIRSF000097">
    <property type="entry name" value="AKR"/>
    <property type="match status" value="1"/>
</dbReference>
<feature type="domain" description="NADP-dependent oxidoreductase" evidence="4">
    <location>
        <begin position="26"/>
        <end position="263"/>
    </location>
</feature>
<sequence>MPVIAPNTITLNNGIEMPRLGFGVFQVPDAETTEAVASALDAGYRSIDTAAIYGNEAGVGRAIAESGIARDELFVTTKLWNTDQGFDAALAAYDASLAKLGLDYADLYLIHWPAPALGLYKDTWRALERLLEEGRVRAIGVSNFEPEHLEDLAATADVVPAVNQIELHPALQQSQARAANAGRGIATQAWSPLAQGGVLDDPAIAAIAARHGRTPAQVVLRWHLQQDRIVIPKSVTPSRIRENLDVFGFELDPGELSAIDALDRGGRTGPAPRTFNG</sequence>
<proteinExistence type="inferred from homology"/>
<dbReference type="Pfam" id="PF00248">
    <property type="entry name" value="Aldo_ket_red"/>
    <property type="match status" value="1"/>
</dbReference>
<dbReference type="PRINTS" id="PR00069">
    <property type="entry name" value="ALDKETRDTASE"/>
</dbReference>
<evidence type="ECO:0000256" key="2">
    <source>
        <dbReference type="ARBA" id="ARBA00022857"/>
    </source>
</evidence>
<dbReference type="InterPro" id="IPR018170">
    <property type="entry name" value="Aldo/ket_reductase_CS"/>
</dbReference>
<evidence type="ECO:0000259" key="4">
    <source>
        <dbReference type="Pfam" id="PF00248"/>
    </source>
</evidence>
<evidence type="ECO:0000256" key="1">
    <source>
        <dbReference type="ARBA" id="ARBA00007905"/>
    </source>
</evidence>
<evidence type="ECO:0000256" key="3">
    <source>
        <dbReference type="ARBA" id="ARBA00023002"/>
    </source>
</evidence>
<dbReference type="PROSITE" id="PS00798">
    <property type="entry name" value="ALDOKETO_REDUCTASE_1"/>
    <property type="match status" value="1"/>
</dbReference>
<evidence type="ECO:0000313" key="5">
    <source>
        <dbReference type="EMBL" id="GAA3673993.1"/>
    </source>
</evidence>
<dbReference type="SUPFAM" id="SSF51430">
    <property type="entry name" value="NAD(P)-linked oxidoreductase"/>
    <property type="match status" value="1"/>
</dbReference>
<dbReference type="InterPro" id="IPR020471">
    <property type="entry name" value="AKR"/>
</dbReference>
<comment type="similarity">
    <text evidence="1">Belongs to the aldo/keto reductase family.</text>
</comment>
<dbReference type="Gene3D" id="3.20.20.100">
    <property type="entry name" value="NADP-dependent oxidoreductase domain"/>
    <property type="match status" value="1"/>
</dbReference>
<dbReference type="Proteomes" id="UP001500752">
    <property type="component" value="Unassembled WGS sequence"/>
</dbReference>
<name>A0ABP7C386_9MICC</name>
<dbReference type="PROSITE" id="PS00063">
    <property type="entry name" value="ALDOKETO_REDUCTASE_3"/>
    <property type="match status" value="1"/>
</dbReference>
<accession>A0ABP7C386</accession>
<keyword evidence="2" id="KW-0521">NADP</keyword>
<evidence type="ECO:0000313" key="6">
    <source>
        <dbReference type="Proteomes" id="UP001500752"/>
    </source>
</evidence>
<dbReference type="EMBL" id="BAABEO010000008">
    <property type="protein sequence ID" value="GAA3673993.1"/>
    <property type="molecule type" value="Genomic_DNA"/>
</dbReference>
<protein>
    <submittedName>
        <fullName evidence="5">Aldo/keto reductase</fullName>
    </submittedName>
</protein>
<keyword evidence="3" id="KW-0560">Oxidoreductase</keyword>
<gene>
    <name evidence="5" type="ORF">GCM10023081_10420</name>
</gene>
<dbReference type="PANTHER" id="PTHR43827">
    <property type="entry name" value="2,5-DIKETO-D-GLUCONIC ACID REDUCTASE"/>
    <property type="match status" value="1"/>
</dbReference>
<dbReference type="InterPro" id="IPR036812">
    <property type="entry name" value="NAD(P)_OxRdtase_dom_sf"/>
</dbReference>